<gene>
    <name evidence="4" type="ORF">CLV72_10240</name>
</gene>
<dbReference type="EMBL" id="PVZC01000002">
    <property type="protein sequence ID" value="PRY00411.1"/>
    <property type="molecule type" value="Genomic_DNA"/>
</dbReference>
<accession>A0A2T0Q9D3</accession>
<feature type="transmembrane region" description="Helical" evidence="2">
    <location>
        <begin position="30"/>
        <end position="48"/>
    </location>
</feature>
<organism evidence="4 5">
    <name type="scientific">Allonocardiopsis opalescens</name>
    <dbReference type="NCBI Taxonomy" id="1144618"/>
    <lineage>
        <taxon>Bacteria</taxon>
        <taxon>Bacillati</taxon>
        <taxon>Actinomycetota</taxon>
        <taxon>Actinomycetes</taxon>
        <taxon>Streptosporangiales</taxon>
        <taxon>Allonocardiopsis</taxon>
    </lineage>
</organism>
<proteinExistence type="predicted"/>
<keyword evidence="2" id="KW-0812">Transmembrane</keyword>
<evidence type="ECO:0000256" key="1">
    <source>
        <dbReference type="SAM" id="MobiDB-lite"/>
    </source>
</evidence>
<evidence type="ECO:0000313" key="4">
    <source>
        <dbReference type="EMBL" id="PRY00411.1"/>
    </source>
</evidence>
<feature type="transmembrane region" description="Helical" evidence="2">
    <location>
        <begin position="109"/>
        <end position="131"/>
    </location>
</feature>
<evidence type="ECO:0000313" key="5">
    <source>
        <dbReference type="Proteomes" id="UP000237846"/>
    </source>
</evidence>
<dbReference type="RefSeq" id="WP_106241669.1">
    <property type="nucleotide sequence ID" value="NZ_PVZC01000002.1"/>
</dbReference>
<dbReference type="SMART" id="SM00014">
    <property type="entry name" value="acidPPc"/>
    <property type="match status" value="1"/>
</dbReference>
<evidence type="ECO:0000256" key="2">
    <source>
        <dbReference type="SAM" id="Phobius"/>
    </source>
</evidence>
<name>A0A2T0Q9D3_9ACTN</name>
<feature type="transmembrane region" description="Helical" evidence="2">
    <location>
        <begin position="151"/>
        <end position="173"/>
    </location>
</feature>
<keyword evidence="2" id="KW-0472">Membrane</keyword>
<evidence type="ECO:0000259" key="3">
    <source>
        <dbReference type="SMART" id="SM00014"/>
    </source>
</evidence>
<dbReference type="InterPro" id="IPR000326">
    <property type="entry name" value="PAP2/HPO"/>
</dbReference>
<dbReference type="SUPFAM" id="SSF48317">
    <property type="entry name" value="Acid phosphatase/Vanadium-dependent haloperoxidase"/>
    <property type="match status" value="1"/>
</dbReference>
<dbReference type="Proteomes" id="UP000237846">
    <property type="component" value="Unassembled WGS sequence"/>
</dbReference>
<keyword evidence="2" id="KW-1133">Transmembrane helix</keyword>
<feature type="region of interest" description="Disordered" evidence="1">
    <location>
        <begin position="234"/>
        <end position="255"/>
    </location>
</feature>
<sequence>MPTAPFSPPSGVTALAEPPAEARPWWRPHAIALAAMAAVLSVLTWQVIVYGPLTALDWPVHEAADANQPTGWSMALSVLVARLGQRAVTIPLMLLAAGWCAWKLRSARPVVAVVVSLGSLYVLGYGLKYAVGRTPPRTEMDAVFMPGFVSYPSGHAANAALTYAFIAVLLWGASGWRPDRRLLRIGLAVSAVPTAAVGVLMVSLDYHWLSEIPTGWLLGYVVLGIGRLALGPPRPAAPGGSGPPGTDGDERAAAG</sequence>
<dbReference type="InterPro" id="IPR036938">
    <property type="entry name" value="PAP2/HPO_sf"/>
</dbReference>
<dbReference type="OrthoDB" id="5289372at2"/>
<dbReference type="CDD" id="cd03392">
    <property type="entry name" value="PAP2_like_2"/>
    <property type="match status" value="1"/>
</dbReference>
<comment type="caution">
    <text evidence="4">The sequence shown here is derived from an EMBL/GenBank/DDBJ whole genome shotgun (WGS) entry which is preliminary data.</text>
</comment>
<reference evidence="4 5" key="1">
    <citation type="submission" date="2018-03" db="EMBL/GenBank/DDBJ databases">
        <title>Genomic Encyclopedia of Archaeal and Bacterial Type Strains, Phase II (KMG-II): from individual species to whole genera.</title>
        <authorList>
            <person name="Goeker M."/>
        </authorList>
    </citation>
    <scope>NUCLEOTIDE SEQUENCE [LARGE SCALE GENOMIC DNA]</scope>
    <source>
        <strain evidence="4 5">DSM 45601</strain>
    </source>
</reference>
<dbReference type="Gene3D" id="1.20.144.10">
    <property type="entry name" value="Phosphatidic acid phosphatase type 2/haloperoxidase"/>
    <property type="match status" value="1"/>
</dbReference>
<feature type="transmembrane region" description="Helical" evidence="2">
    <location>
        <begin position="212"/>
        <end position="230"/>
    </location>
</feature>
<keyword evidence="5" id="KW-1185">Reference proteome</keyword>
<feature type="domain" description="Phosphatidic acid phosphatase type 2/haloperoxidase" evidence="3">
    <location>
        <begin position="107"/>
        <end position="227"/>
    </location>
</feature>
<protein>
    <submittedName>
        <fullName evidence="4">PAP2 superfamily protein</fullName>
    </submittedName>
</protein>
<dbReference type="Pfam" id="PF01569">
    <property type="entry name" value="PAP2"/>
    <property type="match status" value="1"/>
</dbReference>
<feature type="transmembrane region" description="Helical" evidence="2">
    <location>
        <begin position="185"/>
        <end position="206"/>
    </location>
</feature>
<feature type="transmembrane region" description="Helical" evidence="2">
    <location>
        <begin position="83"/>
        <end position="102"/>
    </location>
</feature>
<dbReference type="AlphaFoldDB" id="A0A2T0Q9D3"/>